<dbReference type="Pfam" id="PF00248">
    <property type="entry name" value="Aldo_ket_red"/>
    <property type="match status" value="1"/>
</dbReference>
<organism evidence="2 3">
    <name type="scientific">Halalkalibacter oceani</name>
    <dbReference type="NCBI Taxonomy" id="1653776"/>
    <lineage>
        <taxon>Bacteria</taxon>
        <taxon>Bacillati</taxon>
        <taxon>Bacillota</taxon>
        <taxon>Bacilli</taxon>
        <taxon>Bacillales</taxon>
        <taxon>Bacillaceae</taxon>
        <taxon>Halalkalibacter</taxon>
    </lineage>
</organism>
<dbReference type="AlphaFoldDB" id="A0A9X2IQZ3"/>
<sequence length="307" mass="33974">MKKRRIGNSELIVSELGLGCMSIGTNKKEAAAVIDAALAEGINYLDTADLYDQGMNETIIGEVIKQKRGDIILATKAGNRFEPGKEGWSWDPSKKHIKSALKQSLTRLQTDYIDLFQLHGGTIEDHIDETIEAFEELKQEGVIRYYGISSIRPNVIREYVKRSSIVSVMMQYSLLDRRPEPLFPLLEEHHISVLARGPLAKGLLTNRPLAQASSAIKENGYLDYSYDELTAFKQKLSETIVGEKDIHALALGYCLASPAVASVVAGASKPEQIIASSAAMQQAELTEDEINILQQLTKAGRYTQHQI</sequence>
<dbReference type="PANTHER" id="PTHR43312:SF1">
    <property type="entry name" value="NADP-DEPENDENT OXIDOREDUCTASE DOMAIN-CONTAINING PROTEIN"/>
    <property type="match status" value="1"/>
</dbReference>
<proteinExistence type="predicted"/>
<evidence type="ECO:0000313" key="2">
    <source>
        <dbReference type="EMBL" id="MCM3715103.1"/>
    </source>
</evidence>
<dbReference type="PANTHER" id="PTHR43312">
    <property type="entry name" value="D-THREO-ALDOSE 1-DEHYDROGENASE"/>
    <property type="match status" value="1"/>
</dbReference>
<dbReference type="Gene3D" id="3.20.20.100">
    <property type="entry name" value="NADP-dependent oxidoreductase domain"/>
    <property type="match status" value="1"/>
</dbReference>
<evidence type="ECO:0000313" key="3">
    <source>
        <dbReference type="Proteomes" id="UP001139179"/>
    </source>
</evidence>
<protein>
    <submittedName>
        <fullName evidence="2">Aldo/keto reductase</fullName>
    </submittedName>
</protein>
<keyword evidence="3" id="KW-1185">Reference proteome</keyword>
<reference evidence="2" key="1">
    <citation type="submission" date="2022-05" db="EMBL/GenBank/DDBJ databases">
        <title>Comparative Genomics of Spacecraft Associated Microbes.</title>
        <authorList>
            <person name="Tran M.T."/>
            <person name="Wright A."/>
            <person name="Seuylemezian A."/>
            <person name="Eisen J."/>
            <person name="Coil D."/>
        </authorList>
    </citation>
    <scope>NUCLEOTIDE SEQUENCE</scope>
    <source>
        <strain evidence="2">214.1.1</strain>
    </source>
</reference>
<gene>
    <name evidence="2" type="ORF">M3202_13525</name>
</gene>
<dbReference type="RefSeq" id="WP_251223866.1">
    <property type="nucleotide sequence ID" value="NZ_JAMBOL010000012.1"/>
</dbReference>
<dbReference type="InterPro" id="IPR053135">
    <property type="entry name" value="AKR2_Oxidoreductase"/>
</dbReference>
<evidence type="ECO:0000259" key="1">
    <source>
        <dbReference type="Pfam" id="PF00248"/>
    </source>
</evidence>
<dbReference type="Proteomes" id="UP001139179">
    <property type="component" value="Unassembled WGS sequence"/>
</dbReference>
<feature type="domain" description="NADP-dependent oxidoreductase" evidence="1">
    <location>
        <begin position="15"/>
        <end position="296"/>
    </location>
</feature>
<dbReference type="EMBL" id="JAMBOL010000012">
    <property type="protein sequence ID" value="MCM3715103.1"/>
    <property type="molecule type" value="Genomic_DNA"/>
</dbReference>
<accession>A0A9X2IQZ3</accession>
<dbReference type="InterPro" id="IPR023210">
    <property type="entry name" value="NADP_OxRdtase_dom"/>
</dbReference>
<comment type="caution">
    <text evidence="2">The sequence shown here is derived from an EMBL/GenBank/DDBJ whole genome shotgun (WGS) entry which is preliminary data.</text>
</comment>
<dbReference type="InterPro" id="IPR036812">
    <property type="entry name" value="NAD(P)_OxRdtase_dom_sf"/>
</dbReference>
<dbReference type="SUPFAM" id="SSF51430">
    <property type="entry name" value="NAD(P)-linked oxidoreductase"/>
    <property type="match status" value="1"/>
</dbReference>
<name>A0A9X2IQZ3_9BACI</name>
<dbReference type="CDD" id="cd19086">
    <property type="entry name" value="AKR_AKR11C1"/>
    <property type="match status" value="1"/>
</dbReference>